<feature type="transmembrane region" description="Helical" evidence="2">
    <location>
        <begin position="153"/>
        <end position="177"/>
    </location>
</feature>
<dbReference type="PANTHER" id="PTHR40465">
    <property type="entry name" value="CHROMOSOME 1, WHOLE GENOME SHOTGUN SEQUENCE"/>
    <property type="match status" value="1"/>
</dbReference>
<protein>
    <recommendedName>
        <fullName evidence="3">DUF6534 domain-containing protein</fullName>
    </recommendedName>
</protein>
<feature type="compositionally biased region" description="Low complexity" evidence="1">
    <location>
        <begin position="254"/>
        <end position="275"/>
    </location>
</feature>
<name>A0A5N5QNU4_9AGAM</name>
<feature type="transmembrane region" description="Helical" evidence="2">
    <location>
        <begin position="46"/>
        <end position="66"/>
    </location>
</feature>
<keyword evidence="2" id="KW-0812">Transmembrane</keyword>
<evidence type="ECO:0000259" key="3">
    <source>
        <dbReference type="Pfam" id="PF20152"/>
    </source>
</evidence>
<dbReference type="InterPro" id="IPR045339">
    <property type="entry name" value="DUF6534"/>
</dbReference>
<evidence type="ECO:0000256" key="2">
    <source>
        <dbReference type="SAM" id="Phobius"/>
    </source>
</evidence>
<dbReference type="EMBL" id="SSOP01000053">
    <property type="protein sequence ID" value="KAB5592816.1"/>
    <property type="molecule type" value="Genomic_DNA"/>
</dbReference>
<feature type="transmembrane region" description="Helical" evidence="2">
    <location>
        <begin position="116"/>
        <end position="141"/>
    </location>
</feature>
<evidence type="ECO:0000313" key="5">
    <source>
        <dbReference type="Proteomes" id="UP000383932"/>
    </source>
</evidence>
<comment type="caution">
    <text evidence="4">The sequence shown here is derived from an EMBL/GenBank/DDBJ whole genome shotgun (WGS) entry which is preliminary data.</text>
</comment>
<feature type="region of interest" description="Disordered" evidence="1">
    <location>
        <begin position="254"/>
        <end position="283"/>
    </location>
</feature>
<evidence type="ECO:0000313" key="4">
    <source>
        <dbReference type="EMBL" id="KAB5592816.1"/>
    </source>
</evidence>
<organism evidence="4 5">
    <name type="scientific">Ceratobasidium theobromae</name>
    <dbReference type="NCBI Taxonomy" id="1582974"/>
    <lineage>
        <taxon>Eukaryota</taxon>
        <taxon>Fungi</taxon>
        <taxon>Dikarya</taxon>
        <taxon>Basidiomycota</taxon>
        <taxon>Agaricomycotina</taxon>
        <taxon>Agaricomycetes</taxon>
        <taxon>Cantharellales</taxon>
        <taxon>Ceratobasidiaceae</taxon>
        <taxon>Ceratobasidium</taxon>
    </lineage>
</organism>
<dbReference type="AlphaFoldDB" id="A0A5N5QNU4"/>
<sequence length="359" mass="40073">MGALDLGLGPILLGTVLNIWLYGIMFTQTAIYYVEFPRDHRWIKILVGWMFIVDTLNSFFDIGLVWRYTITLFGDLEGIIHSHWLFNVEPVMTVMISSATQTFFAWRITKLTGLSWLGWLIGFSAFIQFGAGLGATIGTFIVQDFNRFQELKVTVIIWLVLSAVTDIVITCVLSWHLHTHRTGFSQTDDVITRLVRLTVQTGLITTVWATIDLVMYLSLDNNLHMFFQLPLCKLYTNTLMSTLNSRSGWGGSFSSGDPNNAGSRSAGSVGRSNRSPAVWHPEQSKNTAIQVVTIATIHRDDDLEMEQYGPGDTKRAVPDDIEAFPGSQHEGVAHLPRAVSAIGMADKNSSHSRISIDEK</sequence>
<proteinExistence type="predicted"/>
<dbReference type="PANTHER" id="PTHR40465:SF1">
    <property type="entry name" value="DUF6534 DOMAIN-CONTAINING PROTEIN"/>
    <property type="match status" value="1"/>
</dbReference>
<feature type="transmembrane region" description="Helical" evidence="2">
    <location>
        <begin position="197"/>
        <end position="219"/>
    </location>
</feature>
<feature type="domain" description="DUF6534" evidence="3">
    <location>
        <begin position="162"/>
        <end position="247"/>
    </location>
</feature>
<accession>A0A5N5QNU4</accession>
<gene>
    <name evidence="4" type="ORF">CTheo_3736</name>
</gene>
<dbReference type="OrthoDB" id="3265526at2759"/>
<feature type="transmembrane region" description="Helical" evidence="2">
    <location>
        <begin position="12"/>
        <end position="34"/>
    </location>
</feature>
<dbReference type="Proteomes" id="UP000383932">
    <property type="component" value="Unassembled WGS sequence"/>
</dbReference>
<keyword evidence="2" id="KW-1133">Transmembrane helix</keyword>
<evidence type="ECO:0000256" key="1">
    <source>
        <dbReference type="SAM" id="MobiDB-lite"/>
    </source>
</evidence>
<keyword evidence="2" id="KW-0472">Membrane</keyword>
<reference evidence="4 5" key="1">
    <citation type="journal article" date="2019" name="Fungal Biol. Biotechnol.">
        <title>Draft genome sequence of fastidious pathogen Ceratobasidium theobromae, which causes vascular-streak dieback in Theobroma cacao.</title>
        <authorList>
            <person name="Ali S.S."/>
            <person name="Asman A."/>
            <person name="Shao J."/>
            <person name="Firmansyah A.P."/>
            <person name="Susilo A.W."/>
            <person name="Rosmana A."/>
            <person name="McMahon P."/>
            <person name="Junaid M."/>
            <person name="Guest D."/>
            <person name="Kheng T.Y."/>
            <person name="Meinhardt L.W."/>
            <person name="Bailey B.A."/>
        </authorList>
    </citation>
    <scope>NUCLEOTIDE SEQUENCE [LARGE SCALE GENOMIC DNA]</scope>
    <source>
        <strain evidence="4 5">CT2</strain>
    </source>
</reference>
<dbReference type="Pfam" id="PF20152">
    <property type="entry name" value="DUF6534"/>
    <property type="match status" value="1"/>
</dbReference>
<keyword evidence="5" id="KW-1185">Reference proteome</keyword>